<reference evidence="1" key="1">
    <citation type="submission" date="2018-02" db="EMBL/GenBank/DDBJ databases">
        <title>Rhizophora mucronata_Transcriptome.</title>
        <authorList>
            <person name="Meera S.P."/>
            <person name="Sreeshan A."/>
            <person name="Augustine A."/>
        </authorList>
    </citation>
    <scope>NUCLEOTIDE SEQUENCE</scope>
    <source>
        <tissue evidence="1">Leaf</tissue>
    </source>
</reference>
<name>A0A2P2PQ32_RHIMU</name>
<dbReference type="AlphaFoldDB" id="A0A2P2PQ32"/>
<protein>
    <submittedName>
        <fullName evidence="1">Uncharacterized protein</fullName>
    </submittedName>
</protein>
<evidence type="ECO:0000313" key="1">
    <source>
        <dbReference type="EMBL" id="MBX56862.1"/>
    </source>
</evidence>
<organism evidence="1">
    <name type="scientific">Rhizophora mucronata</name>
    <name type="common">Asiatic mangrove</name>
    <dbReference type="NCBI Taxonomy" id="61149"/>
    <lineage>
        <taxon>Eukaryota</taxon>
        <taxon>Viridiplantae</taxon>
        <taxon>Streptophyta</taxon>
        <taxon>Embryophyta</taxon>
        <taxon>Tracheophyta</taxon>
        <taxon>Spermatophyta</taxon>
        <taxon>Magnoliopsida</taxon>
        <taxon>eudicotyledons</taxon>
        <taxon>Gunneridae</taxon>
        <taxon>Pentapetalae</taxon>
        <taxon>rosids</taxon>
        <taxon>fabids</taxon>
        <taxon>Malpighiales</taxon>
        <taxon>Rhizophoraceae</taxon>
        <taxon>Rhizophora</taxon>
    </lineage>
</organism>
<proteinExistence type="predicted"/>
<accession>A0A2P2PQ32</accession>
<sequence>MVVLTCTRNTAFRQAKQPINVETYPWLYA</sequence>
<dbReference type="EMBL" id="GGEC01076378">
    <property type="protein sequence ID" value="MBX56862.1"/>
    <property type="molecule type" value="Transcribed_RNA"/>
</dbReference>